<evidence type="ECO:0000313" key="2">
    <source>
        <dbReference type="EMBL" id="EUB63874.1"/>
    </source>
</evidence>
<protein>
    <submittedName>
        <fullName evidence="2">Uncharacterized protein</fullName>
    </submittedName>
</protein>
<dbReference type="KEGG" id="egl:EGR_01497"/>
<organism evidence="2 3">
    <name type="scientific">Echinococcus granulosus</name>
    <name type="common">Hydatid tapeworm</name>
    <dbReference type="NCBI Taxonomy" id="6210"/>
    <lineage>
        <taxon>Eukaryota</taxon>
        <taxon>Metazoa</taxon>
        <taxon>Spiralia</taxon>
        <taxon>Lophotrochozoa</taxon>
        <taxon>Platyhelminthes</taxon>
        <taxon>Cestoda</taxon>
        <taxon>Eucestoda</taxon>
        <taxon>Cyclophyllidea</taxon>
        <taxon>Taeniidae</taxon>
        <taxon>Echinococcus</taxon>
        <taxon>Echinococcus granulosus group</taxon>
    </lineage>
</organism>
<feature type="chain" id="PRO_5004882871" evidence="1">
    <location>
        <begin position="26"/>
        <end position="231"/>
    </location>
</feature>
<feature type="signal peptide" evidence="1">
    <location>
        <begin position="1"/>
        <end position="25"/>
    </location>
</feature>
<keyword evidence="3" id="KW-1185">Reference proteome</keyword>
<keyword evidence="1" id="KW-0732">Signal</keyword>
<dbReference type="Proteomes" id="UP000019149">
    <property type="component" value="Unassembled WGS sequence"/>
</dbReference>
<proteinExistence type="predicted"/>
<dbReference type="EMBL" id="APAU02000005">
    <property type="protein sequence ID" value="EUB63874.1"/>
    <property type="molecule type" value="Genomic_DNA"/>
</dbReference>
<evidence type="ECO:0000256" key="1">
    <source>
        <dbReference type="SAM" id="SignalP"/>
    </source>
</evidence>
<name>W6VAR8_ECHGR</name>
<dbReference type="CTD" id="36337212"/>
<dbReference type="AlphaFoldDB" id="W6VAR8"/>
<gene>
    <name evidence="2" type="ORF">EGR_01497</name>
</gene>
<dbReference type="RefSeq" id="XP_024355070.1">
    <property type="nucleotide sequence ID" value="XM_024490746.1"/>
</dbReference>
<dbReference type="GeneID" id="36337212"/>
<sequence>MSFHTFSFIVVVWKWARMCMRECACTLISCPPPLPTSKPNLLIKISVRVTTSTRGDCETEINECGRKHALMKSLCRGVKAWKRIITVLVTCLITGLPSVLTSSASTANSKAYVFIKPFLSSEKFWGATAYILREISLFLLKYLSGYLFDLVTIRQKNILKLGFVTSHVDFTTVQSSKESSQRRCQRVLRFYLLFKLNINNKVHIRRTKKTDGSTDQSREMPIVEREFEDNL</sequence>
<reference evidence="2 3" key="1">
    <citation type="journal article" date="2013" name="Nat. Genet.">
        <title>The genome of the hydatid tapeworm Echinococcus granulosus.</title>
        <authorList>
            <person name="Zheng H."/>
            <person name="Zhang W."/>
            <person name="Zhang L."/>
            <person name="Zhang Z."/>
            <person name="Li J."/>
            <person name="Lu G."/>
            <person name="Zhu Y."/>
            <person name="Wang Y."/>
            <person name="Huang Y."/>
            <person name="Liu J."/>
            <person name="Kang H."/>
            <person name="Chen J."/>
            <person name="Wang L."/>
            <person name="Chen A."/>
            <person name="Yu S."/>
            <person name="Gao Z."/>
            <person name="Jin L."/>
            <person name="Gu W."/>
            <person name="Wang Z."/>
            <person name="Zhao L."/>
            <person name="Shi B."/>
            <person name="Wen H."/>
            <person name="Lin R."/>
            <person name="Jones M.K."/>
            <person name="Brejova B."/>
            <person name="Vinar T."/>
            <person name="Zhao G."/>
            <person name="McManus D.P."/>
            <person name="Chen Z."/>
            <person name="Zhou Y."/>
            <person name="Wang S."/>
        </authorList>
    </citation>
    <scope>NUCLEOTIDE SEQUENCE [LARGE SCALE GENOMIC DNA]</scope>
</reference>
<comment type="caution">
    <text evidence="2">The sequence shown here is derived from an EMBL/GenBank/DDBJ whole genome shotgun (WGS) entry which is preliminary data.</text>
</comment>
<accession>W6VAR8</accession>
<evidence type="ECO:0000313" key="3">
    <source>
        <dbReference type="Proteomes" id="UP000019149"/>
    </source>
</evidence>